<name>A0A9D3MLP8_ANGAN</name>
<keyword evidence="2" id="KW-1185">Reference proteome</keyword>
<reference evidence="1" key="1">
    <citation type="submission" date="2021-01" db="EMBL/GenBank/DDBJ databases">
        <title>A chromosome-scale assembly of European eel, Anguilla anguilla.</title>
        <authorList>
            <person name="Henkel C."/>
            <person name="Jong-Raadsen S.A."/>
            <person name="Dufour S."/>
            <person name="Weltzien F.-A."/>
            <person name="Palstra A.P."/>
            <person name="Pelster B."/>
            <person name="Spaink H.P."/>
            <person name="Van Den Thillart G.E."/>
            <person name="Jansen H."/>
            <person name="Zahm M."/>
            <person name="Klopp C."/>
            <person name="Cedric C."/>
            <person name="Louis A."/>
            <person name="Berthelot C."/>
            <person name="Parey E."/>
            <person name="Roest Crollius H."/>
            <person name="Montfort J."/>
            <person name="Robinson-Rechavi M."/>
            <person name="Bucao C."/>
            <person name="Bouchez O."/>
            <person name="Gislard M."/>
            <person name="Lluch J."/>
            <person name="Milhes M."/>
            <person name="Lampietro C."/>
            <person name="Lopez Roques C."/>
            <person name="Donnadieu C."/>
            <person name="Braasch I."/>
            <person name="Desvignes T."/>
            <person name="Postlethwait J."/>
            <person name="Bobe J."/>
            <person name="Guiguen Y."/>
            <person name="Dirks R."/>
        </authorList>
    </citation>
    <scope>NUCLEOTIDE SEQUENCE</scope>
    <source>
        <strain evidence="1">Tag_6206</strain>
        <tissue evidence="1">Liver</tissue>
    </source>
</reference>
<accession>A0A9D3MLP8</accession>
<protein>
    <submittedName>
        <fullName evidence="1">Uncharacterized protein</fullName>
    </submittedName>
</protein>
<evidence type="ECO:0000313" key="2">
    <source>
        <dbReference type="Proteomes" id="UP001044222"/>
    </source>
</evidence>
<evidence type="ECO:0000313" key="1">
    <source>
        <dbReference type="EMBL" id="KAG5849595.1"/>
    </source>
</evidence>
<proteinExistence type="predicted"/>
<comment type="caution">
    <text evidence="1">The sequence shown here is derived from an EMBL/GenBank/DDBJ whole genome shotgun (WGS) entry which is preliminary data.</text>
</comment>
<dbReference type="Proteomes" id="UP001044222">
    <property type="component" value="Unassembled WGS sequence"/>
</dbReference>
<dbReference type="EMBL" id="JAFIRN010000005">
    <property type="protein sequence ID" value="KAG5849595.1"/>
    <property type="molecule type" value="Genomic_DNA"/>
</dbReference>
<gene>
    <name evidence="1" type="ORF">ANANG_G00112610</name>
</gene>
<sequence length="85" mass="9228">MPAFYHSSECVWPVGGAERHSGRECEVPSCSEKGGSLMHSGATIGDLTSGRFTAPRNEKYRGRLQWDSSTGFFSLSGLKMEDIGV</sequence>
<organism evidence="1 2">
    <name type="scientific">Anguilla anguilla</name>
    <name type="common">European freshwater eel</name>
    <name type="synonym">Muraena anguilla</name>
    <dbReference type="NCBI Taxonomy" id="7936"/>
    <lineage>
        <taxon>Eukaryota</taxon>
        <taxon>Metazoa</taxon>
        <taxon>Chordata</taxon>
        <taxon>Craniata</taxon>
        <taxon>Vertebrata</taxon>
        <taxon>Euteleostomi</taxon>
        <taxon>Actinopterygii</taxon>
        <taxon>Neopterygii</taxon>
        <taxon>Teleostei</taxon>
        <taxon>Anguilliformes</taxon>
        <taxon>Anguillidae</taxon>
        <taxon>Anguilla</taxon>
    </lineage>
</organism>
<dbReference type="AlphaFoldDB" id="A0A9D3MLP8"/>